<accession>A0AAD4LD65</accession>
<organism evidence="2 3">
    <name type="scientific">Lactarius akahatsu</name>
    <dbReference type="NCBI Taxonomy" id="416441"/>
    <lineage>
        <taxon>Eukaryota</taxon>
        <taxon>Fungi</taxon>
        <taxon>Dikarya</taxon>
        <taxon>Basidiomycota</taxon>
        <taxon>Agaricomycotina</taxon>
        <taxon>Agaricomycetes</taxon>
        <taxon>Russulales</taxon>
        <taxon>Russulaceae</taxon>
        <taxon>Lactarius</taxon>
    </lineage>
</organism>
<dbReference type="EMBL" id="JAKELL010000080">
    <property type="protein sequence ID" value="KAH8984014.1"/>
    <property type="molecule type" value="Genomic_DNA"/>
</dbReference>
<dbReference type="Proteomes" id="UP001201163">
    <property type="component" value="Unassembled WGS sequence"/>
</dbReference>
<dbReference type="AlphaFoldDB" id="A0AAD4LD65"/>
<gene>
    <name evidence="2" type="ORF">EDB92DRAFT_1542903</name>
</gene>
<comment type="caution">
    <text evidence="2">The sequence shown here is derived from an EMBL/GenBank/DDBJ whole genome shotgun (WGS) entry which is preliminary data.</text>
</comment>
<evidence type="ECO:0000313" key="2">
    <source>
        <dbReference type="EMBL" id="KAH8984014.1"/>
    </source>
</evidence>
<sequence length="193" mass="21505">MQGPTIITISVWHLRQQRFESGLGMKGEFDRFGPLPPVYATSFPTIGSPKRGRCTHIAEWRCTHHTSMHQSRARRKNIISTIQKNEGFSPYFHLISLPDISLLRFKITGGRGRAQVHDALSSFIYDLKTLAPAQRHFHHPMRSMGPPAPSLRCRASSLSRQADTFLGPPRVGDFGRSASTNSPRRSSAQVSGG</sequence>
<protein>
    <submittedName>
        <fullName evidence="2">Uncharacterized protein</fullName>
    </submittedName>
</protein>
<reference evidence="2" key="1">
    <citation type="submission" date="2022-01" db="EMBL/GenBank/DDBJ databases">
        <title>Comparative genomics reveals a dynamic genome evolution in the ectomycorrhizal milk-cap (Lactarius) mushrooms.</title>
        <authorList>
            <consortium name="DOE Joint Genome Institute"/>
            <person name="Lebreton A."/>
            <person name="Tang N."/>
            <person name="Kuo A."/>
            <person name="LaButti K."/>
            <person name="Drula E."/>
            <person name="Barry K."/>
            <person name="Clum A."/>
            <person name="Lipzen A."/>
            <person name="Mousain D."/>
            <person name="Ng V."/>
            <person name="Wang R."/>
            <person name="Wang X."/>
            <person name="Dai Y."/>
            <person name="Henrissat B."/>
            <person name="Grigoriev I.V."/>
            <person name="Guerin-Laguette A."/>
            <person name="Yu F."/>
            <person name="Martin F.M."/>
        </authorList>
    </citation>
    <scope>NUCLEOTIDE SEQUENCE</scope>
    <source>
        <strain evidence="2">QP</strain>
    </source>
</reference>
<evidence type="ECO:0000313" key="3">
    <source>
        <dbReference type="Proteomes" id="UP001201163"/>
    </source>
</evidence>
<proteinExistence type="predicted"/>
<feature type="compositionally biased region" description="Polar residues" evidence="1">
    <location>
        <begin position="177"/>
        <end position="193"/>
    </location>
</feature>
<evidence type="ECO:0000256" key="1">
    <source>
        <dbReference type="SAM" id="MobiDB-lite"/>
    </source>
</evidence>
<keyword evidence="3" id="KW-1185">Reference proteome</keyword>
<feature type="region of interest" description="Disordered" evidence="1">
    <location>
        <begin position="164"/>
        <end position="193"/>
    </location>
</feature>
<name>A0AAD4LD65_9AGAM</name>